<evidence type="ECO:0000259" key="2">
    <source>
        <dbReference type="Pfam" id="PF00675"/>
    </source>
</evidence>
<dbReference type="PANTHER" id="PTHR43016">
    <property type="entry name" value="PRESEQUENCE PROTEASE"/>
    <property type="match status" value="1"/>
</dbReference>
<accession>A0A024W5M6</accession>
<dbReference type="Proteomes" id="UP000030708">
    <property type="component" value="Unassembled WGS sequence"/>
</dbReference>
<dbReference type="eggNOG" id="KOG0961">
    <property type="taxonomic scope" value="Eukaryota"/>
</dbReference>
<dbReference type="PANTHER" id="PTHR43016:SF16">
    <property type="entry name" value="METALLOPROTEASE, PUTATIVE (AFU_ORTHOLOGUE AFUA_4G07610)-RELATED"/>
    <property type="match status" value="1"/>
</dbReference>
<dbReference type="InterPro" id="IPR007863">
    <property type="entry name" value="Peptidase_M16_C"/>
</dbReference>
<evidence type="ECO:0008006" key="6">
    <source>
        <dbReference type="Google" id="ProtNLM"/>
    </source>
</evidence>
<feature type="domain" description="Peptidase M16 N-terminal" evidence="2">
    <location>
        <begin position="48"/>
        <end position="135"/>
    </location>
</feature>
<feature type="compositionally biased region" description="Polar residues" evidence="1">
    <location>
        <begin position="422"/>
        <end position="432"/>
    </location>
</feature>
<reference evidence="4 5" key="1">
    <citation type="submission" date="2013-02" db="EMBL/GenBank/DDBJ databases">
        <title>The Genome Annotation of Plasmodium falciparum Tanzania (2000708).</title>
        <authorList>
            <consortium name="The Broad Institute Genome Sequencing Platform"/>
            <consortium name="The Broad Institute Genome Sequencing Center for Infectious Disease"/>
            <person name="Neafsey D."/>
            <person name="Hoffman S."/>
            <person name="Volkman S."/>
            <person name="Rosenthal P."/>
            <person name="Walker B."/>
            <person name="Young S.K."/>
            <person name="Zeng Q."/>
            <person name="Gargeya S."/>
            <person name="Fitzgerald M."/>
            <person name="Haas B."/>
            <person name="Abouelleil A."/>
            <person name="Allen A.W."/>
            <person name="Alvarado L."/>
            <person name="Arachchi H.M."/>
            <person name="Berlin A.M."/>
            <person name="Chapman S.B."/>
            <person name="Gainer-Dewar J."/>
            <person name="Goldberg J."/>
            <person name="Griggs A."/>
            <person name="Gujja S."/>
            <person name="Hansen M."/>
            <person name="Howarth C."/>
            <person name="Imamovic A."/>
            <person name="Ireland A."/>
            <person name="Larimer J."/>
            <person name="McCowan C."/>
            <person name="Murphy C."/>
            <person name="Pearson M."/>
            <person name="Poon T.W."/>
            <person name="Priest M."/>
            <person name="Roberts A."/>
            <person name="Saif S."/>
            <person name="Shea T."/>
            <person name="Sisk P."/>
            <person name="Sykes S."/>
            <person name="Wortman J."/>
            <person name="Nusbaum C."/>
            <person name="Birren B."/>
        </authorList>
    </citation>
    <scope>NUCLEOTIDE SEQUENCE [LARGE SCALE GENOMIC DNA]</scope>
    <source>
        <strain evidence="5">Tanzania (2000708)</strain>
    </source>
</reference>
<evidence type="ECO:0000259" key="3">
    <source>
        <dbReference type="Pfam" id="PF05193"/>
    </source>
</evidence>
<feature type="compositionally biased region" description="Basic and acidic residues" evidence="1">
    <location>
        <begin position="433"/>
        <end position="442"/>
    </location>
</feature>
<feature type="domain" description="Peptidase M16 C-terminal" evidence="3">
    <location>
        <begin position="290"/>
        <end position="397"/>
    </location>
</feature>
<dbReference type="Pfam" id="PF00675">
    <property type="entry name" value="Peptidase_M16"/>
    <property type="match status" value="1"/>
</dbReference>
<sequence>MYDYVRINSIKLEQDLEVEEYYSLDSGLRIILNKTKSPKIYGFFTLLTEAENDEGLPHTLEHLIFLGSHKYPYKGLLDFLAYKCLSEGTNAWTAIDHTCYTIETFGIEGFCNILPIYLDFILNPTLENNMFLSEVHHIFENGTHNGVVYSEMKSIENNCENIVERTVITNLYPSKKGGYRYETGGTLEGLRQTNNNRVREYFKKFYKLNNFAIIIFGNFKNDVILDIIHKFEEYHLELNPSQKKQKIDINNYYNDQNMNDLIKEENDNICLNKEGKKIYIYDIKKCKELFLKDIQSNNRPWRRPENIEKREGSLIIKKYYPCNNLNNGQVTIAWRGCPWEDVQTKLAISLLGNYLTDLTTSPVSKRLLEDKETYCSSLDFSLEDLKENYFSIDIYDVSYKYKCHKIANAMNDHNVGTNMDTQKGITNINQNDHQNDDEKYNQHEVNNNNDDDDHHHHNDDYCKNNIKNIPCNNTQDNKNVLEPSNEKCNINVNPSNTRNDNIKMNVVADITRNCLNEVYEKPLNMDRLKNIIKRSYLQHLRDLETSPHYLLNEILIKYFIYGSNICDLEKCLNLKKIYIQLLNEDEKYWKDILKRYILQNDYVEVRCYPSVKKAKKIESFEKKLIEMEQQKYGMEKLNKMVENIKKIKENIEKKPPKGSIDIVESAKPRNVYIEGITVFRNFKSLMNEPNKTDEQIFANVKATITKDDNQYNQNNDNYSNNSSTQNFRLLKKLTDDLKRIIFPIQLSNIYSNFVCIHVLINSKNIDKCLKPYLPLLSYLMFETDIVVNNKNIKCENFIEEMIRNTINYDCNFGLGENAKNFKAGSLGNIICIQIVGLLENYEKLFDLLFLSIFKMNLTLHRLEIILKSAYQNLLQKKNKPKTLVINLEYALRYMKNSNSGLVSIGQQELILKLIENKNNLLDVYNKLNLLKDELFNLKNIALVIDGNFSKVHNVFSWYDKWFTIKNMQTCEYTINNPVIDFNFDSDIGNTCESFKYLDQSTKTQQHKVKQQDNVKQQVYIYIYIYMSVTTISDVSMDL</sequence>
<gene>
    <name evidence="4" type="ORF">PFTANZ_03313</name>
</gene>
<dbReference type="EMBL" id="KI926441">
    <property type="protein sequence ID" value="ETW35992.1"/>
    <property type="molecule type" value="Genomic_DNA"/>
</dbReference>
<dbReference type="OrthoDB" id="952271at2759"/>
<dbReference type="InterPro" id="IPR011765">
    <property type="entry name" value="Pept_M16_N"/>
</dbReference>
<dbReference type="InterPro" id="IPR011249">
    <property type="entry name" value="Metalloenz_LuxS/M16"/>
</dbReference>
<evidence type="ECO:0000256" key="1">
    <source>
        <dbReference type="SAM" id="MobiDB-lite"/>
    </source>
</evidence>
<dbReference type="FunFam" id="3.30.830.10:FF:000083">
    <property type="entry name" value="Putative insulinase"/>
    <property type="match status" value="1"/>
</dbReference>
<proteinExistence type="predicted"/>
<dbReference type="AlphaFoldDB" id="A0A024W5M6"/>
<dbReference type="Pfam" id="PF05193">
    <property type="entry name" value="Peptidase_M16_C"/>
    <property type="match status" value="1"/>
</dbReference>
<name>A0A024W5M6_PLAFA</name>
<reference evidence="4 5" key="2">
    <citation type="submission" date="2013-02" db="EMBL/GenBank/DDBJ databases">
        <title>The Genome Sequence of Plasmodium falciparum Tanzania (2000708).</title>
        <authorList>
            <consortium name="The Broad Institute Genome Sequencing Platform"/>
            <consortium name="The Broad Institute Genome Sequencing Center for Infectious Disease"/>
            <person name="Neafsey D."/>
            <person name="Cheeseman I."/>
            <person name="Volkman S."/>
            <person name="Adams J."/>
            <person name="Walker B."/>
            <person name="Young S.K."/>
            <person name="Zeng Q."/>
            <person name="Gargeya S."/>
            <person name="Fitzgerald M."/>
            <person name="Haas B."/>
            <person name="Abouelleil A."/>
            <person name="Alvarado L."/>
            <person name="Arachchi H.M."/>
            <person name="Berlin A.M."/>
            <person name="Chapman S.B."/>
            <person name="Dewar J."/>
            <person name="Goldberg J."/>
            <person name="Griggs A."/>
            <person name="Gujja S."/>
            <person name="Hansen M."/>
            <person name="Howarth C."/>
            <person name="Imamovic A."/>
            <person name="Larimer J."/>
            <person name="McCowan C."/>
            <person name="Murphy C."/>
            <person name="Neiman D."/>
            <person name="Pearson M."/>
            <person name="Priest M."/>
            <person name="Roberts A."/>
            <person name="Saif S."/>
            <person name="Shea T."/>
            <person name="Sisk P."/>
            <person name="Sykes S."/>
            <person name="Wortman J."/>
            <person name="Nusbaum C."/>
            <person name="Birren B."/>
        </authorList>
    </citation>
    <scope>NUCLEOTIDE SEQUENCE [LARGE SCALE GENOMIC DNA]</scope>
    <source>
        <strain evidence="5">Tanzania (2000708)</strain>
    </source>
</reference>
<evidence type="ECO:0000313" key="4">
    <source>
        <dbReference type="EMBL" id="ETW35992.1"/>
    </source>
</evidence>
<dbReference type="Gene3D" id="3.30.830.10">
    <property type="entry name" value="Metalloenzyme, LuxS/M16 peptidase-like"/>
    <property type="match status" value="3"/>
</dbReference>
<evidence type="ECO:0000313" key="5">
    <source>
        <dbReference type="Proteomes" id="UP000030708"/>
    </source>
</evidence>
<dbReference type="GO" id="GO:0046872">
    <property type="term" value="F:metal ion binding"/>
    <property type="evidence" value="ECO:0007669"/>
    <property type="project" value="InterPro"/>
</dbReference>
<organism evidence="4 5">
    <name type="scientific">Plasmodium falciparum Tanzania</name>
    <name type="common">2000708</name>
    <dbReference type="NCBI Taxonomy" id="1036725"/>
    <lineage>
        <taxon>Eukaryota</taxon>
        <taxon>Sar</taxon>
        <taxon>Alveolata</taxon>
        <taxon>Apicomplexa</taxon>
        <taxon>Aconoidasida</taxon>
        <taxon>Haemosporida</taxon>
        <taxon>Plasmodiidae</taxon>
        <taxon>Plasmodium</taxon>
        <taxon>Plasmodium (Laverania)</taxon>
    </lineage>
</organism>
<feature type="region of interest" description="Disordered" evidence="1">
    <location>
        <begin position="422"/>
        <end position="459"/>
    </location>
</feature>
<dbReference type="SUPFAM" id="SSF63411">
    <property type="entry name" value="LuxS/MPP-like metallohydrolase"/>
    <property type="match status" value="4"/>
</dbReference>
<protein>
    <recommendedName>
        <fullName evidence="6">Insulinase</fullName>
    </recommendedName>
</protein>